<gene>
    <name evidence="2" type="ORF">PSTG_06019</name>
</gene>
<evidence type="ECO:0000256" key="1">
    <source>
        <dbReference type="SAM" id="MobiDB-lite"/>
    </source>
</evidence>
<feature type="region of interest" description="Disordered" evidence="1">
    <location>
        <begin position="518"/>
        <end position="591"/>
    </location>
</feature>
<accession>A0A0L0VMU5</accession>
<protein>
    <submittedName>
        <fullName evidence="2">Uncharacterized protein</fullName>
    </submittedName>
</protein>
<evidence type="ECO:0000313" key="2">
    <source>
        <dbReference type="EMBL" id="KNF00603.1"/>
    </source>
</evidence>
<feature type="compositionally biased region" description="Basic residues" evidence="1">
    <location>
        <begin position="531"/>
        <end position="540"/>
    </location>
</feature>
<evidence type="ECO:0000313" key="3">
    <source>
        <dbReference type="Proteomes" id="UP000054564"/>
    </source>
</evidence>
<reference evidence="3" key="1">
    <citation type="submission" date="2014-03" db="EMBL/GenBank/DDBJ databases">
        <title>The Genome Sequence of Puccinia striiformis f. sp. tritici PST-78.</title>
        <authorList>
            <consortium name="The Broad Institute Genome Sequencing Platform"/>
            <person name="Cuomo C."/>
            <person name="Hulbert S."/>
            <person name="Chen X."/>
            <person name="Walker B."/>
            <person name="Young S.K."/>
            <person name="Zeng Q."/>
            <person name="Gargeya S."/>
            <person name="Fitzgerald M."/>
            <person name="Haas B."/>
            <person name="Abouelleil A."/>
            <person name="Alvarado L."/>
            <person name="Arachchi H.M."/>
            <person name="Berlin A.M."/>
            <person name="Chapman S.B."/>
            <person name="Goldberg J."/>
            <person name="Griggs A."/>
            <person name="Gujja S."/>
            <person name="Hansen M."/>
            <person name="Howarth C."/>
            <person name="Imamovic A."/>
            <person name="Larimer J."/>
            <person name="McCowan C."/>
            <person name="Montmayeur A."/>
            <person name="Murphy C."/>
            <person name="Neiman D."/>
            <person name="Pearson M."/>
            <person name="Priest M."/>
            <person name="Roberts A."/>
            <person name="Saif S."/>
            <person name="Shea T."/>
            <person name="Sisk P."/>
            <person name="Sykes S."/>
            <person name="Wortman J."/>
            <person name="Nusbaum C."/>
            <person name="Birren B."/>
        </authorList>
    </citation>
    <scope>NUCLEOTIDE SEQUENCE [LARGE SCALE GENOMIC DNA]</scope>
    <source>
        <strain evidence="3">race PST-78</strain>
    </source>
</reference>
<dbReference type="EMBL" id="AJIL01000035">
    <property type="protein sequence ID" value="KNF00603.1"/>
    <property type="molecule type" value="Genomic_DNA"/>
</dbReference>
<feature type="region of interest" description="Disordered" evidence="1">
    <location>
        <begin position="391"/>
        <end position="411"/>
    </location>
</feature>
<proteinExistence type="predicted"/>
<feature type="region of interest" description="Disordered" evidence="1">
    <location>
        <begin position="23"/>
        <end position="42"/>
    </location>
</feature>
<sequence length="605" mass="68548">MLRVLHSSGYPQKPLCNPRVLIIPRGHGTDHQQTKSNQPGTYARQEEYISPGFPTTFEIPPLFTLSTTRPVTPLENIKLIEDTFTLVKQQRLNRPPKLTPNQDYLLVSSEERLNRIVAQFRLKQENKLEHQIFLNRSPRVPSPQEAYQESFSFYPVEEVKEPYRIVEKAIAALLAKIRSNPNHINFLNFRPDAYQRKAKWLLSELKKNRTNGAKEESQYLAFVQLYGDYKEELAKARKLVNTPAPETNLGTTTPKKIEKVPVKNSKPLPLFKELEHGTKSNYPIAHSSAKKAKPTVPPNLEPTGNVLLDAHIAKKAANELKAIVPLDISDTSTIESTDSSFTTKPFELTDLSPESLKEKISAALSSTPKAIATPLPTKATPTPKLLVLDDSDNKGMDNHPHSTPDLTTLNQEERERVEKKISPLPSLSFKKKNQEAVVLPSAETTPEPLLEEEEEVPNKELIRTLVNKHVKIYRTYLTTSLKEDQKTLLDRAQESQKVLHKLIGNPAVEAYTKGWNPWDEKKKLFPAPPKIKNKGKKRPRIQPSTDQLFSLPPQLQTPQGTQHRSQGSREVETTRSSDDDTQTHASPHVVNHVPQRWYVTLQIPK</sequence>
<feature type="compositionally biased region" description="Low complexity" evidence="1">
    <location>
        <begin position="551"/>
        <end position="562"/>
    </location>
</feature>
<name>A0A0L0VMU5_9BASI</name>
<feature type="compositionally biased region" description="Basic and acidic residues" evidence="1">
    <location>
        <begin position="391"/>
        <end position="402"/>
    </location>
</feature>
<dbReference type="AlphaFoldDB" id="A0A0L0VMU5"/>
<feature type="compositionally biased region" description="Basic and acidic residues" evidence="1">
    <location>
        <begin position="567"/>
        <end position="582"/>
    </location>
</feature>
<keyword evidence="3" id="KW-1185">Reference proteome</keyword>
<comment type="caution">
    <text evidence="2">The sequence shown here is derived from an EMBL/GenBank/DDBJ whole genome shotgun (WGS) entry which is preliminary data.</text>
</comment>
<organism evidence="2 3">
    <name type="scientific">Puccinia striiformis f. sp. tritici PST-78</name>
    <dbReference type="NCBI Taxonomy" id="1165861"/>
    <lineage>
        <taxon>Eukaryota</taxon>
        <taxon>Fungi</taxon>
        <taxon>Dikarya</taxon>
        <taxon>Basidiomycota</taxon>
        <taxon>Pucciniomycotina</taxon>
        <taxon>Pucciniomycetes</taxon>
        <taxon>Pucciniales</taxon>
        <taxon>Pucciniaceae</taxon>
        <taxon>Puccinia</taxon>
    </lineage>
</organism>
<dbReference type="Proteomes" id="UP000054564">
    <property type="component" value="Unassembled WGS sequence"/>
</dbReference>